<evidence type="ECO:0000256" key="6">
    <source>
        <dbReference type="SAM" id="SignalP"/>
    </source>
</evidence>
<comment type="similarity">
    <text evidence="2">Belongs to the SusD family.</text>
</comment>
<name>A0ABT8KMF8_9BACT</name>
<organism evidence="8 9">
    <name type="scientific">Splendidivirga corallicola</name>
    <dbReference type="NCBI Taxonomy" id="3051826"/>
    <lineage>
        <taxon>Bacteria</taxon>
        <taxon>Pseudomonadati</taxon>
        <taxon>Bacteroidota</taxon>
        <taxon>Cytophagia</taxon>
        <taxon>Cytophagales</taxon>
        <taxon>Splendidivirgaceae</taxon>
        <taxon>Splendidivirga</taxon>
    </lineage>
</organism>
<dbReference type="Proteomes" id="UP001172082">
    <property type="component" value="Unassembled WGS sequence"/>
</dbReference>
<dbReference type="InterPro" id="IPR011990">
    <property type="entry name" value="TPR-like_helical_dom_sf"/>
</dbReference>
<dbReference type="RefSeq" id="WP_346750913.1">
    <property type="nucleotide sequence ID" value="NZ_JAUJEA010000002.1"/>
</dbReference>
<gene>
    <name evidence="8" type="ORF">QQ008_05910</name>
</gene>
<keyword evidence="5" id="KW-0998">Cell outer membrane</keyword>
<keyword evidence="3 6" id="KW-0732">Signal</keyword>
<evidence type="ECO:0000256" key="4">
    <source>
        <dbReference type="ARBA" id="ARBA00023136"/>
    </source>
</evidence>
<sequence length="434" mass="47527">MKKNKFIISLFMGLALAACTIDEQVDPNQPSLAGIFENTSQQDLNLLVGGLEARARDGMGGFVIATGSIARELYFFNSSDPTSTETLIGKNGVQLNGSEPQLTGTMFARYQAVKSAEFILEAVENSQVSEAQKQGYRGVANTFKGMVLLDVLSLLNSNGVRVDVRDPDNLGAFLGRAEGFQAIREFLDQGFNQLQGAEFAFQLSPGFDGFDTPGTFALFNRAVAAKVAIYQEDYAGALNLVNSSFLDLNGDLTTGPKRSYGVGGTEVLNPLFKAPQQSGDQFIVHNRFITDIQAGDTRVSKFRLRNDPVARDGLNGTHETALFASSTSPIDHIRNEELILIYAEASIQSGNLSDAEDALNIIRNAYSLPDYGGAQTVEALTDEMLYNRSYSLWGEGHHMFDLRRYGRLNDQFLPIDRTGDVIHTEFPIPLFENP</sequence>
<dbReference type="EMBL" id="JAUJEA010000002">
    <property type="protein sequence ID" value="MDN5200883.1"/>
    <property type="molecule type" value="Genomic_DNA"/>
</dbReference>
<feature type="signal peptide" evidence="6">
    <location>
        <begin position="1"/>
        <end position="17"/>
    </location>
</feature>
<dbReference type="SUPFAM" id="SSF48452">
    <property type="entry name" value="TPR-like"/>
    <property type="match status" value="1"/>
</dbReference>
<feature type="domain" description="RagB/SusD" evidence="7">
    <location>
        <begin position="323"/>
        <end position="411"/>
    </location>
</feature>
<reference evidence="8" key="1">
    <citation type="submission" date="2023-06" db="EMBL/GenBank/DDBJ databases">
        <title>Genomic of Parafulvivirga corallium.</title>
        <authorList>
            <person name="Wang G."/>
        </authorList>
    </citation>
    <scope>NUCLEOTIDE SEQUENCE</scope>
    <source>
        <strain evidence="8">BMA10</strain>
    </source>
</reference>
<dbReference type="Pfam" id="PF07980">
    <property type="entry name" value="SusD_RagB"/>
    <property type="match status" value="1"/>
</dbReference>
<proteinExistence type="inferred from homology"/>
<dbReference type="Gene3D" id="1.25.40.390">
    <property type="match status" value="1"/>
</dbReference>
<dbReference type="InterPro" id="IPR012944">
    <property type="entry name" value="SusD_RagB_dom"/>
</dbReference>
<evidence type="ECO:0000256" key="3">
    <source>
        <dbReference type="ARBA" id="ARBA00022729"/>
    </source>
</evidence>
<evidence type="ECO:0000313" key="8">
    <source>
        <dbReference type="EMBL" id="MDN5200883.1"/>
    </source>
</evidence>
<keyword evidence="9" id="KW-1185">Reference proteome</keyword>
<keyword evidence="4" id="KW-0472">Membrane</keyword>
<dbReference type="PROSITE" id="PS51257">
    <property type="entry name" value="PROKAR_LIPOPROTEIN"/>
    <property type="match status" value="1"/>
</dbReference>
<evidence type="ECO:0000256" key="1">
    <source>
        <dbReference type="ARBA" id="ARBA00004442"/>
    </source>
</evidence>
<comment type="subcellular location">
    <subcellularLocation>
        <location evidence="1">Cell outer membrane</location>
    </subcellularLocation>
</comment>
<evidence type="ECO:0000256" key="5">
    <source>
        <dbReference type="ARBA" id="ARBA00023237"/>
    </source>
</evidence>
<evidence type="ECO:0000313" key="9">
    <source>
        <dbReference type="Proteomes" id="UP001172082"/>
    </source>
</evidence>
<feature type="chain" id="PRO_5046981609" evidence="6">
    <location>
        <begin position="18"/>
        <end position="434"/>
    </location>
</feature>
<evidence type="ECO:0000259" key="7">
    <source>
        <dbReference type="Pfam" id="PF07980"/>
    </source>
</evidence>
<evidence type="ECO:0000256" key="2">
    <source>
        <dbReference type="ARBA" id="ARBA00006275"/>
    </source>
</evidence>
<accession>A0ABT8KMF8</accession>
<protein>
    <submittedName>
        <fullName evidence="8">RagB/SusD family nutrient uptake outer membrane protein</fullName>
    </submittedName>
</protein>
<comment type="caution">
    <text evidence="8">The sequence shown here is derived from an EMBL/GenBank/DDBJ whole genome shotgun (WGS) entry which is preliminary data.</text>
</comment>